<comment type="caution">
    <text evidence="2">The sequence shown here is derived from an EMBL/GenBank/DDBJ whole genome shotgun (WGS) entry which is preliminary data.</text>
</comment>
<dbReference type="Proteomes" id="UP000273083">
    <property type="component" value="Unassembled WGS sequence"/>
</dbReference>
<feature type="transmembrane region" description="Helical" evidence="1">
    <location>
        <begin position="58"/>
        <end position="77"/>
    </location>
</feature>
<dbReference type="OrthoDB" id="9921184at2"/>
<keyword evidence="1" id="KW-0472">Membrane</keyword>
<feature type="transmembrane region" description="Helical" evidence="1">
    <location>
        <begin position="89"/>
        <end position="111"/>
    </location>
</feature>
<evidence type="ECO:0008006" key="4">
    <source>
        <dbReference type="Google" id="ProtNLM"/>
    </source>
</evidence>
<feature type="transmembrane region" description="Helical" evidence="1">
    <location>
        <begin position="6"/>
        <end position="25"/>
    </location>
</feature>
<organism evidence="2 3">
    <name type="scientific">Mobilisporobacter senegalensis</name>
    <dbReference type="NCBI Taxonomy" id="1329262"/>
    <lineage>
        <taxon>Bacteria</taxon>
        <taxon>Bacillati</taxon>
        <taxon>Bacillota</taxon>
        <taxon>Clostridia</taxon>
        <taxon>Lachnospirales</taxon>
        <taxon>Lachnospiraceae</taxon>
        <taxon>Mobilisporobacter</taxon>
    </lineage>
</organism>
<protein>
    <recommendedName>
        <fullName evidence="4">FAR-17a/AIG1-like protein</fullName>
    </recommendedName>
</protein>
<dbReference type="AlphaFoldDB" id="A0A3N1XG03"/>
<reference evidence="2 3" key="1">
    <citation type="submission" date="2018-11" db="EMBL/GenBank/DDBJ databases">
        <title>Genomic Encyclopedia of Type Strains, Phase IV (KMG-IV): sequencing the most valuable type-strain genomes for metagenomic binning, comparative biology and taxonomic classification.</title>
        <authorList>
            <person name="Goeker M."/>
        </authorList>
    </citation>
    <scope>NUCLEOTIDE SEQUENCE [LARGE SCALE GENOMIC DNA]</scope>
    <source>
        <strain evidence="2 3">DSM 26537</strain>
    </source>
</reference>
<feature type="transmembrane region" description="Helical" evidence="1">
    <location>
        <begin position="131"/>
        <end position="155"/>
    </location>
</feature>
<evidence type="ECO:0000313" key="3">
    <source>
        <dbReference type="Proteomes" id="UP000273083"/>
    </source>
</evidence>
<evidence type="ECO:0000313" key="2">
    <source>
        <dbReference type="EMBL" id="ROR25654.1"/>
    </source>
</evidence>
<dbReference type="RefSeq" id="WP_123610269.1">
    <property type="nucleotide sequence ID" value="NZ_RJVG01000010.1"/>
</dbReference>
<name>A0A3N1XG03_9FIRM</name>
<keyword evidence="1" id="KW-0812">Transmembrane</keyword>
<proteinExistence type="predicted"/>
<gene>
    <name evidence="2" type="ORF">EDD66_1104</name>
</gene>
<accession>A0A3N1XG03</accession>
<sequence length="163" mass="18947">MGEYCFISGMLTGAVFLFSFVYKVHDKKELPVWLYFDCMISLLVILIATVLIGLNLEGAFWFIHIINPIIVFLYWCFFCNHQNISNPALIATDIIFPLCYLFFAFILRGIWGITPFPASMIFEMGSIENVLLAMAALLVIFLILGYVLHLANWFIYKRFYERK</sequence>
<keyword evidence="1" id="KW-1133">Transmembrane helix</keyword>
<keyword evidence="3" id="KW-1185">Reference proteome</keyword>
<dbReference type="EMBL" id="RJVG01000010">
    <property type="protein sequence ID" value="ROR25654.1"/>
    <property type="molecule type" value="Genomic_DNA"/>
</dbReference>
<evidence type="ECO:0000256" key="1">
    <source>
        <dbReference type="SAM" id="Phobius"/>
    </source>
</evidence>
<feature type="transmembrane region" description="Helical" evidence="1">
    <location>
        <begin position="32"/>
        <end position="52"/>
    </location>
</feature>